<organism evidence="1 2">
    <name type="scientific">Cryoendolithus antarcticus</name>
    <dbReference type="NCBI Taxonomy" id="1507870"/>
    <lineage>
        <taxon>Eukaryota</taxon>
        <taxon>Fungi</taxon>
        <taxon>Dikarya</taxon>
        <taxon>Ascomycota</taxon>
        <taxon>Pezizomycotina</taxon>
        <taxon>Dothideomycetes</taxon>
        <taxon>Dothideomycetidae</taxon>
        <taxon>Cladosporiales</taxon>
        <taxon>Cladosporiaceae</taxon>
        <taxon>Cryoendolithus</taxon>
    </lineage>
</organism>
<sequence length="262" mass="30224">MIVTTLEQQHGAEERHQATLLDGVNDRTMRYESVKRRRLMMLMRRLGLYSDMYQKWGADHDRWLGLQRVKRQHYDISESQLGSVVNAQRMSSRACEDKADGDKDVLAEIEQPKNICQKVFRLSNLPPELVGMIFHHLVASTIPLVHTSAEAGRDIFQESFSILAVCRTFKHEALSRLQTGVAAEIFSLSDSLQCPSEFQKLNSKASALEQRSCGMRKLEAKRVKYLTQTKHIIQRRRIENMQYLLAALRRVQFGSLLAQRHK</sequence>
<evidence type="ECO:0008006" key="3">
    <source>
        <dbReference type="Google" id="ProtNLM"/>
    </source>
</evidence>
<evidence type="ECO:0000313" key="1">
    <source>
        <dbReference type="EMBL" id="OQN99354.1"/>
    </source>
</evidence>
<reference evidence="2" key="1">
    <citation type="submission" date="2017-03" db="EMBL/GenBank/DDBJ databases">
        <title>Genomes of endolithic fungi from Antarctica.</title>
        <authorList>
            <person name="Coleine C."/>
            <person name="Masonjones S."/>
            <person name="Stajich J.E."/>
        </authorList>
    </citation>
    <scope>NUCLEOTIDE SEQUENCE [LARGE SCALE GENOMIC DNA]</scope>
    <source>
        <strain evidence="2">CCFEE 5527</strain>
    </source>
</reference>
<evidence type="ECO:0000313" key="2">
    <source>
        <dbReference type="Proteomes" id="UP000192596"/>
    </source>
</evidence>
<comment type="caution">
    <text evidence="1">The sequence shown here is derived from an EMBL/GenBank/DDBJ whole genome shotgun (WGS) entry which is preliminary data.</text>
</comment>
<dbReference type="Proteomes" id="UP000192596">
    <property type="component" value="Unassembled WGS sequence"/>
</dbReference>
<dbReference type="InParanoid" id="A0A1V8SJL4"/>
<name>A0A1V8SJL4_9PEZI</name>
<accession>A0A1V8SJL4</accession>
<gene>
    <name evidence="1" type="ORF">B0A48_14331</name>
</gene>
<dbReference type="AlphaFoldDB" id="A0A1V8SJL4"/>
<keyword evidence="2" id="KW-1185">Reference proteome</keyword>
<dbReference type="EMBL" id="NAJO01000040">
    <property type="protein sequence ID" value="OQN99354.1"/>
    <property type="molecule type" value="Genomic_DNA"/>
</dbReference>
<proteinExistence type="predicted"/>
<protein>
    <recommendedName>
        <fullName evidence="3">F-box domain-containing protein</fullName>
    </recommendedName>
</protein>